<evidence type="ECO:0000313" key="1">
    <source>
        <dbReference type="EMBL" id="QKD80091.1"/>
    </source>
</evidence>
<proteinExistence type="predicted"/>
<evidence type="ECO:0000313" key="2">
    <source>
        <dbReference type="Proteomes" id="UP000504752"/>
    </source>
</evidence>
<organism evidence="1 2">
    <name type="scientific">Actinomyces marmotae</name>
    <dbReference type="NCBI Taxonomy" id="2737173"/>
    <lineage>
        <taxon>Bacteria</taxon>
        <taxon>Bacillati</taxon>
        <taxon>Actinomycetota</taxon>
        <taxon>Actinomycetes</taxon>
        <taxon>Actinomycetales</taxon>
        <taxon>Actinomycetaceae</taxon>
        <taxon>Actinomyces</taxon>
    </lineage>
</organism>
<dbReference type="RefSeq" id="WP_175994053.1">
    <property type="nucleotide sequence ID" value="NZ_CP053642.1"/>
</dbReference>
<gene>
    <name evidence="1" type="ORF">HPC72_07545</name>
</gene>
<dbReference type="EMBL" id="CP053642">
    <property type="protein sequence ID" value="QKD80091.1"/>
    <property type="molecule type" value="Genomic_DNA"/>
</dbReference>
<dbReference type="AlphaFoldDB" id="A0A6M8B9J8"/>
<accession>A0A6M8B9J8</accession>
<sequence length="154" mass="17410">MRSLTQAARALLHEFADEQIPLVVRGVEWPCWRCHSTTWVPALIHVDGFTDIYSVIRAVSDLRLSYLRECLILCGSPLAHTIKTRHSKRAGYYLSHGCPNCDALAGAFFLDEAITEALVNNTVGRLPLIAAFRRPNLEYLLLAADRDNSHWYDD</sequence>
<dbReference type="Proteomes" id="UP000504752">
    <property type="component" value="Chromosome"/>
</dbReference>
<protein>
    <submittedName>
        <fullName evidence="1">Uncharacterized protein</fullName>
    </submittedName>
</protein>
<name>A0A6M8B9J8_9ACTO</name>
<reference evidence="1 2" key="1">
    <citation type="submission" date="2020-05" db="EMBL/GenBank/DDBJ databases">
        <title>Actinomyces sp. zg-325.</title>
        <authorList>
            <person name="Yang C."/>
        </authorList>
    </citation>
    <scope>NUCLEOTIDE SEQUENCE [LARGE SCALE GENOMIC DNA]</scope>
    <source>
        <strain evidence="2">zg-325</strain>
    </source>
</reference>
<dbReference type="KEGG" id="amam:HPC72_07545"/>
<keyword evidence="2" id="KW-1185">Reference proteome</keyword>